<dbReference type="EMBL" id="CAJVPT010038082">
    <property type="protein sequence ID" value="CAG8719282.1"/>
    <property type="molecule type" value="Genomic_DNA"/>
</dbReference>
<proteinExistence type="predicted"/>
<evidence type="ECO:0000313" key="1">
    <source>
        <dbReference type="EMBL" id="CAG8719282.1"/>
    </source>
</evidence>
<organism evidence="1 2">
    <name type="scientific">Acaulospora colombiana</name>
    <dbReference type="NCBI Taxonomy" id="27376"/>
    <lineage>
        <taxon>Eukaryota</taxon>
        <taxon>Fungi</taxon>
        <taxon>Fungi incertae sedis</taxon>
        <taxon>Mucoromycota</taxon>
        <taxon>Glomeromycotina</taxon>
        <taxon>Glomeromycetes</taxon>
        <taxon>Diversisporales</taxon>
        <taxon>Acaulosporaceae</taxon>
        <taxon>Acaulospora</taxon>
    </lineage>
</organism>
<sequence>MSKPDPQLYTIVCILDIEPKNEFEIKMNPSISLAQLRTKIIEERSRLLNGIKPADLTLHRVNIEGAKEIEELRGILLGLKDKEPLRPILPLIEVYPSPPPAGTVHIAVIVPP</sequence>
<feature type="non-terminal residue" evidence="1">
    <location>
        <position position="112"/>
    </location>
</feature>
<name>A0ACA9PSR1_9GLOM</name>
<comment type="caution">
    <text evidence="1">The sequence shown here is derived from an EMBL/GenBank/DDBJ whole genome shotgun (WGS) entry which is preliminary data.</text>
</comment>
<dbReference type="Proteomes" id="UP000789525">
    <property type="component" value="Unassembled WGS sequence"/>
</dbReference>
<accession>A0ACA9PSR1</accession>
<gene>
    <name evidence="1" type="ORF">ACOLOM_LOCUS11064</name>
</gene>
<reference evidence="1" key="1">
    <citation type="submission" date="2021-06" db="EMBL/GenBank/DDBJ databases">
        <authorList>
            <person name="Kallberg Y."/>
            <person name="Tangrot J."/>
            <person name="Rosling A."/>
        </authorList>
    </citation>
    <scope>NUCLEOTIDE SEQUENCE</scope>
    <source>
        <strain evidence="1">CL356</strain>
    </source>
</reference>
<evidence type="ECO:0000313" key="2">
    <source>
        <dbReference type="Proteomes" id="UP000789525"/>
    </source>
</evidence>
<protein>
    <submittedName>
        <fullName evidence="1">343_t:CDS:1</fullName>
    </submittedName>
</protein>
<keyword evidence="2" id="KW-1185">Reference proteome</keyword>